<protein>
    <submittedName>
        <fullName evidence="1">Uncharacterized protein</fullName>
    </submittedName>
</protein>
<accession>A0A2T3ZF30</accession>
<name>A0A2T3ZF30_TRIA4</name>
<proteinExistence type="predicted"/>
<evidence type="ECO:0000313" key="2">
    <source>
        <dbReference type="Proteomes" id="UP000240493"/>
    </source>
</evidence>
<sequence>MDNTSTVMEHMEIQSLFFHHPTMRETDLEISIEAGSGIDLGWISSTKVSLLYDGTLIGEASLKDNYIIPNEYNMINLVLQKIEIRNMIAFKALIRHVIPQPRDRCQLEDKAPSAALEILENGHTLSMVINLDNMGVAKALDPIVRHIGDKIEITFVVRNPTNVIIFFDKTHFKLQKDGRTLATLEGTFFLIGSTDDDQQYVLTGNLNPYIRLFGTAVLKGVCLDEDADTWFIHAIRQFEMEINLDNVI</sequence>
<organism evidence="1 2">
    <name type="scientific">Trichoderma asperellum (strain ATCC 204424 / CBS 433.97 / NBRC 101777)</name>
    <dbReference type="NCBI Taxonomy" id="1042311"/>
    <lineage>
        <taxon>Eukaryota</taxon>
        <taxon>Fungi</taxon>
        <taxon>Dikarya</taxon>
        <taxon>Ascomycota</taxon>
        <taxon>Pezizomycotina</taxon>
        <taxon>Sordariomycetes</taxon>
        <taxon>Hypocreomycetidae</taxon>
        <taxon>Hypocreales</taxon>
        <taxon>Hypocreaceae</taxon>
        <taxon>Trichoderma</taxon>
    </lineage>
</organism>
<dbReference type="OrthoDB" id="4896153at2759"/>
<evidence type="ECO:0000313" key="1">
    <source>
        <dbReference type="EMBL" id="PTB43411.1"/>
    </source>
</evidence>
<dbReference type="EMBL" id="KZ679259">
    <property type="protein sequence ID" value="PTB43411.1"/>
    <property type="molecule type" value="Genomic_DNA"/>
</dbReference>
<gene>
    <name evidence="1" type="ORF">M441DRAFT_455387</name>
</gene>
<keyword evidence="2" id="KW-1185">Reference proteome</keyword>
<dbReference type="Proteomes" id="UP000240493">
    <property type="component" value="Unassembled WGS sequence"/>
</dbReference>
<reference evidence="1 2" key="1">
    <citation type="submission" date="2016-07" db="EMBL/GenBank/DDBJ databases">
        <title>Multiple horizontal gene transfer events from other fungi enriched the ability of initially mycotrophic Trichoderma (Ascomycota) to feed on dead plant biomass.</title>
        <authorList>
            <consortium name="DOE Joint Genome Institute"/>
            <person name="Aerts A."/>
            <person name="Atanasova L."/>
            <person name="Chenthamara K."/>
            <person name="Zhang J."/>
            <person name="Grujic M."/>
            <person name="Henrissat B."/>
            <person name="Kuo A."/>
            <person name="Salamov A."/>
            <person name="Lipzen A."/>
            <person name="Labutti K."/>
            <person name="Barry K."/>
            <person name="Miao Y."/>
            <person name="Rahimi M.J."/>
            <person name="Shen Q."/>
            <person name="Grigoriev I.V."/>
            <person name="Kubicek C.P."/>
            <person name="Druzhinina I.S."/>
        </authorList>
    </citation>
    <scope>NUCLEOTIDE SEQUENCE [LARGE SCALE GENOMIC DNA]</scope>
    <source>
        <strain evidence="1 2">CBS 433.97</strain>
    </source>
</reference>
<dbReference type="AlphaFoldDB" id="A0A2T3ZF30"/>